<dbReference type="CDD" id="cd06170">
    <property type="entry name" value="LuxR_C_like"/>
    <property type="match status" value="1"/>
</dbReference>
<dbReference type="InterPro" id="IPR016032">
    <property type="entry name" value="Sig_transdc_resp-reg_C-effctor"/>
</dbReference>
<dbReference type="GO" id="GO:0003677">
    <property type="term" value="F:DNA binding"/>
    <property type="evidence" value="ECO:0007669"/>
    <property type="project" value="UniProtKB-KW"/>
</dbReference>
<dbReference type="PANTHER" id="PTHR43214">
    <property type="entry name" value="TWO-COMPONENT RESPONSE REGULATOR"/>
    <property type="match status" value="1"/>
</dbReference>
<dbReference type="OrthoDB" id="117354at2"/>
<sequence length="241" mass="26922">MQTVEANTRSNRASYCPSYEMNTTGQERSQERTRMGLLLQEPIRLVGLCAVLDGVPWIEAVPVGLREGVEDKSLALLLLCMVDRMEAFRQLREIRIRRPELKVIAMCAETSEETMIRAISAGAKGFLGESASPDQLMQCIEVMMSGSIWAPRKVLAHVIEQALSVRGDTYPPTRPPLTQREQEVVRLLAAARSNREIAKKLGIEERTVKAHMAKLMRKAGVENRTALTMQLARWAHKGPTG</sequence>
<dbReference type="Pfam" id="PF00196">
    <property type="entry name" value="GerE"/>
    <property type="match status" value="1"/>
</dbReference>
<dbReference type="InterPro" id="IPR000792">
    <property type="entry name" value="Tscrpt_reg_LuxR_C"/>
</dbReference>
<proteinExistence type="predicted"/>
<evidence type="ECO:0000256" key="2">
    <source>
        <dbReference type="PROSITE-ProRule" id="PRU00169"/>
    </source>
</evidence>
<comment type="caution">
    <text evidence="5">The sequence shown here is derived from an EMBL/GenBank/DDBJ whole genome shotgun (WGS) entry which is preliminary data.</text>
</comment>
<dbReference type="PRINTS" id="PR00038">
    <property type="entry name" value="HTHLUXR"/>
</dbReference>
<dbReference type="PROSITE" id="PS50043">
    <property type="entry name" value="HTH_LUXR_2"/>
    <property type="match status" value="1"/>
</dbReference>
<dbReference type="AlphaFoldDB" id="A0A4R1LBF1"/>
<keyword evidence="1 5" id="KW-0238">DNA-binding</keyword>
<dbReference type="SUPFAM" id="SSF52172">
    <property type="entry name" value="CheY-like"/>
    <property type="match status" value="1"/>
</dbReference>
<evidence type="ECO:0000313" key="5">
    <source>
        <dbReference type="EMBL" id="TCK73819.1"/>
    </source>
</evidence>
<accession>A0A4R1LBF1</accession>
<dbReference type="InterPro" id="IPR039420">
    <property type="entry name" value="WalR-like"/>
</dbReference>
<comment type="caution">
    <text evidence="2">Lacks conserved residue(s) required for the propagation of feature annotation.</text>
</comment>
<dbReference type="InterPro" id="IPR001789">
    <property type="entry name" value="Sig_transdc_resp-reg_receiver"/>
</dbReference>
<name>A0A4R1LBF1_9BACT</name>
<evidence type="ECO:0000256" key="1">
    <source>
        <dbReference type="ARBA" id="ARBA00023125"/>
    </source>
</evidence>
<evidence type="ECO:0000259" key="3">
    <source>
        <dbReference type="PROSITE" id="PS50043"/>
    </source>
</evidence>
<dbReference type="Gene3D" id="3.40.50.2300">
    <property type="match status" value="1"/>
</dbReference>
<gene>
    <name evidence="5" type="ORF">C7378_1433</name>
</gene>
<organism evidence="5 6">
    <name type="scientific">Acidipila rosea</name>
    <dbReference type="NCBI Taxonomy" id="768535"/>
    <lineage>
        <taxon>Bacteria</taxon>
        <taxon>Pseudomonadati</taxon>
        <taxon>Acidobacteriota</taxon>
        <taxon>Terriglobia</taxon>
        <taxon>Terriglobales</taxon>
        <taxon>Acidobacteriaceae</taxon>
        <taxon>Acidipila</taxon>
    </lineage>
</organism>
<dbReference type="SUPFAM" id="SSF46894">
    <property type="entry name" value="C-terminal effector domain of the bipartite response regulators"/>
    <property type="match status" value="1"/>
</dbReference>
<reference evidence="5 6" key="1">
    <citation type="submission" date="2019-03" db="EMBL/GenBank/DDBJ databases">
        <title>Genomic Encyclopedia of Type Strains, Phase IV (KMG-IV): sequencing the most valuable type-strain genomes for metagenomic binning, comparative biology and taxonomic classification.</title>
        <authorList>
            <person name="Goeker M."/>
        </authorList>
    </citation>
    <scope>NUCLEOTIDE SEQUENCE [LARGE SCALE GENOMIC DNA]</scope>
    <source>
        <strain evidence="5 6">DSM 103428</strain>
    </source>
</reference>
<evidence type="ECO:0000259" key="4">
    <source>
        <dbReference type="PROSITE" id="PS50110"/>
    </source>
</evidence>
<dbReference type="Proteomes" id="UP000295210">
    <property type="component" value="Unassembled WGS sequence"/>
</dbReference>
<dbReference type="InterPro" id="IPR011006">
    <property type="entry name" value="CheY-like_superfamily"/>
</dbReference>
<dbReference type="PROSITE" id="PS50110">
    <property type="entry name" value="RESPONSE_REGULATORY"/>
    <property type="match status" value="1"/>
</dbReference>
<dbReference type="GO" id="GO:0006355">
    <property type="term" value="P:regulation of DNA-templated transcription"/>
    <property type="evidence" value="ECO:0007669"/>
    <property type="project" value="InterPro"/>
</dbReference>
<dbReference type="GO" id="GO:0000160">
    <property type="term" value="P:phosphorelay signal transduction system"/>
    <property type="evidence" value="ECO:0007669"/>
    <property type="project" value="InterPro"/>
</dbReference>
<protein>
    <submittedName>
        <fullName evidence="5">DNA-binding NarL/FixJ family response regulator</fullName>
    </submittedName>
</protein>
<keyword evidence="6" id="KW-1185">Reference proteome</keyword>
<evidence type="ECO:0000313" key="6">
    <source>
        <dbReference type="Proteomes" id="UP000295210"/>
    </source>
</evidence>
<dbReference type="SMART" id="SM00421">
    <property type="entry name" value="HTH_LUXR"/>
    <property type="match status" value="1"/>
</dbReference>
<dbReference type="EMBL" id="SMGK01000002">
    <property type="protein sequence ID" value="TCK73819.1"/>
    <property type="molecule type" value="Genomic_DNA"/>
</dbReference>
<feature type="domain" description="HTH luxR-type" evidence="3">
    <location>
        <begin position="170"/>
        <end position="235"/>
    </location>
</feature>
<feature type="domain" description="Response regulatory" evidence="4">
    <location>
        <begin position="34"/>
        <end position="144"/>
    </location>
</feature>